<evidence type="ECO:0000313" key="2">
    <source>
        <dbReference type="Proteomes" id="UP000257109"/>
    </source>
</evidence>
<feature type="non-terminal residue" evidence="1">
    <location>
        <position position="1"/>
    </location>
</feature>
<evidence type="ECO:0000313" key="1">
    <source>
        <dbReference type="EMBL" id="RDX96597.1"/>
    </source>
</evidence>
<dbReference type="Proteomes" id="UP000257109">
    <property type="component" value="Unassembled WGS sequence"/>
</dbReference>
<dbReference type="OrthoDB" id="1433117at2759"/>
<proteinExistence type="predicted"/>
<dbReference type="AlphaFoldDB" id="A0A371H1C3"/>
<protein>
    <submittedName>
        <fullName evidence="1">Uncharacterized protein</fullName>
    </submittedName>
</protein>
<keyword evidence="2" id="KW-1185">Reference proteome</keyword>
<sequence>MDFVKKCDKCQRFAESYRAPPEVLHSMASPWPFNRWGVDILGPFPLALGQIKFLVREAAHIREFAIKARVAKLYNRRVISRNFNPKDLVLRKIVHKAESNKLTPKWEGPFRVKKEVGRGAYKLETLRGKEIPRTWNVGSLRMYYKYNSCKCHPIRSALDSPRISPKWQLNKVDHGLDSDKSCKCHPIRSALDSPRISPKWQLNKVDHGLDSDKSYKCHHTRSAKDST</sequence>
<dbReference type="EMBL" id="QJKJ01003850">
    <property type="protein sequence ID" value="RDX96597.1"/>
    <property type="molecule type" value="Genomic_DNA"/>
</dbReference>
<name>A0A371H1C3_MUCPR</name>
<comment type="caution">
    <text evidence="1">The sequence shown here is derived from an EMBL/GenBank/DDBJ whole genome shotgun (WGS) entry which is preliminary data.</text>
</comment>
<gene>
    <name evidence="1" type="ORF">CR513_20736</name>
</gene>
<organism evidence="1 2">
    <name type="scientific">Mucuna pruriens</name>
    <name type="common">Velvet bean</name>
    <name type="synonym">Dolichos pruriens</name>
    <dbReference type="NCBI Taxonomy" id="157652"/>
    <lineage>
        <taxon>Eukaryota</taxon>
        <taxon>Viridiplantae</taxon>
        <taxon>Streptophyta</taxon>
        <taxon>Embryophyta</taxon>
        <taxon>Tracheophyta</taxon>
        <taxon>Spermatophyta</taxon>
        <taxon>Magnoliopsida</taxon>
        <taxon>eudicotyledons</taxon>
        <taxon>Gunneridae</taxon>
        <taxon>Pentapetalae</taxon>
        <taxon>rosids</taxon>
        <taxon>fabids</taxon>
        <taxon>Fabales</taxon>
        <taxon>Fabaceae</taxon>
        <taxon>Papilionoideae</taxon>
        <taxon>50 kb inversion clade</taxon>
        <taxon>NPAAA clade</taxon>
        <taxon>indigoferoid/millettioid clade</taxon>
        <taxon>Phaseoleae</taxon>
        <taxon>Mucuna</taxon>
    </lineage>
</organism>
<accession>A0A371H1C3</accession>
<reference evidence="1" key="1">
    <citation type="submission" date="2018-05" db="EMBL/GenBank/DDBJ databases">
        <title>Draft genome of Mucuna pruriens seed.</title>
        <authorList>
            <person name="Nnadi N.E."/>
            <person name="Vos R."/>
            <person name="Hasami M.H."/>
            <person name="Devisetty U.K."/>
            <person name="Aguiy J.C."/>
        </authorList>
    </citation>
    <scope>NUCLEOTIDE SEQUENCE [LARGE SCALE GENOMIC DNA]</scope>
    <source>
        <strain evidence="1">JCA_2017</strain>
    </source>
</reference>